<evidence type="ECO:0000256" key="7">
    <source>
        <dbReference type="ARBA" id="ARBA00023136"/>
    </source>
</evidence>
<feature type="transmembrane region" description="Helical" evidence="9">
    <location>
        <begin position="170"/>
        <end position="190"/>
    </location>
</feature>
<keyword evidence="5 9" id="KW-0812">Transmembrane</keyword>
<dbReference type="GO" id="GO:0022857">
    <property type="term" value="F:transmembrane transporter activity"/>
    <property type="evidence" value="ECO:0007669"/>
    <property type="project" value="InterPro"/>
</dbReference>
<dbReference type="AlphaFoldDB" id="A0A9N9XRE1"/>
<evidence type="ECO:0000256" key="3">
    <source>
        <dbReference type="ARBA" id="ARBA00022475"/>
    </source>
</evidence>
<keyword evidence="4" id="KW-0762">Sugar transport</keyword>
<sequence>MVLLPRIASVYVSAGAASILFFVVGTICSWSSPAIPKLQNATENPFGRDVAPDEISWISSLVTLGAIFGPFLFGYSADKLGRKYSLLCAGLLALVSYVLMAVGTAVEVYYLARTLAGLSVGGTFILLPMYLSEISESHNRGLVNCAAGCSCCMGLLLAVCLGPYKPIGFFNAILAIPALAFLIVFGILGVESPVYFLKIEESDKAEMALHHLGRTPEMIKKEMAEMQTEYQVKDDHFNPLDIFTSKILLKGVVSAMGLLVFQQLSGINAFTFYSAQIFNEAGTDLPAHYCTMIFIFVQFASSFIAAFLVDRSGRKVCLLISGIGMVLTEGTISLFCYMKAKQYDVSGLGWLPVVALTTFIVFFNIGYGPLPWIIMAEMFSTKYKSFACAFVATVTWTVSFLVTKCFPLAIRVLGMDVVFLACTVCCMLAIVFSSFYIVETKGRSLQEIQLILSK</sequence>
<evidence type="ECO:0000256" key="4">
    <source>
        <dbReference type="ARBA" id="ARBA00022597"/>
    </source>
</evidence>
<gene>
    <name evidence="11" type="ORF">PHYEVI_LOCUS7761</name>
</gene>
<evidence type="ECO:0000259" key="10">
    <source>
        <dbReference type="PROSITE" id="PS50850"/>
    </source>
</evidence>
<dbReference type="PANTHER" id="PTHR48021">
    <property type="match status" value="1"/>
</dbReference>
<dbReference type="InterPro" id="IPR020846">
    <property type="entry name" value="MFS_dom"/>
</dbReference>
<comment type="subcellular location">
    <subcellularLocation>
        <location evidence="1">Cell membrane</location>
        <topology evidence="1">Multi-pass membrane protein</topology>
    </subcellularLocation>
</comment>
<feature type="transmembrane region" description="Helical" evidence="9">
    <location>
        <begin position="55"/>
        <end position="77"/>
    </location>
</feature>
<feature type="transmembrane region" description="Helical" evidence="9">
    <location>
        <begin position="350"/>
        <end position="374"/>
    </location>
</feature>
<evidence type="ECO:0000256" key="2">
    <source>
        <dbReference type="ARBA" id="ARBA00022448"/>
    </source>
</evidence>
<evidence type="ECO:0000256" key="5">
    <source>
        <dbReference type="ARBA" id="ARBA00022692"/>
    </source>
</evidence>
<organism evidence="11 12">
    <name type="scientific">Phyllotreta striolata</name>
    <name type="common">Striped flea beetle</name>
    <name type="synonym">Crioceris striolata</name>
    <dbReference type="NCBI Taxonomy" id="444603"/>
    <lineage>
        <taxon>Eukaryota</taxon>
        <taxon>Metazoa</taxon>
        <taxon>Ecdysozoa</taxon>
        <taxon>Arthropoda</taxon>
        <taxon>Hexapoda</taxon>
        <taxon>Insecta</taxon>
        <taxon>Pterygota</taxon>
        <taxon>Neoptera</taxon>
        <taxon>Endopterygota</taxon>
        <taxon>Coleoptera</taxon>
        <taxon>Polyphaga</taxon>
        <taxon>Cucujiformia</taxon>
        <taxon>Chrysomeloidea</taxon>
        <taxon>Chrysomelidae</taxon>
        <taxon>Galerucinae</taxon>
        <taxon>Alticini</taxon>
        <taxon>Phyllotreta</taxon>
    </lineage>
</organism>
<feature type="transmembrane region" description="Helical" evidence="9">
    <location>
        <begin position="84"/>
        <end position="102"/>
    </location>
</feature>
<feature type="transmembrane region" description="Helical" evidence="9">
    <location>
        <begin position="417"/>
        <end position="438"/>
    </location>
</feature>
<evidence type="ECO:0000313" key="12">
    <source>
        <dbReference type="Proteomes" id="UP001153712"/>
    </source>
</evidence>
<keyword evidence="6 9" id="KW-1133">Transmembrane helix</keyword>
<accession>A0A9N9XRE1</accession>
<dbReference type="Proteomes" id="UP001153712">
    <property type="component" value="Chromosome 4"/>
</dbReference>
<dbReference type="PRINTS" id="PR00171">
    <property type="entry name" value="SUGRTRNSPORT"/>
</dbReference>
<dbReference type="PROSITE" id="PS50850">
    <property type="entry name" value="MFS"/>
    <property type="match status" value="1"/>
</dbReference>
<evidence type="ECO:0000256" key="8">
    <source>
        <dbReference type="ARBA" id="ARBA00023180"/>
    </source>
</evidence>
<evidence type="ECO:0000256" key="6">
    <source>
        <dbReference type="ARBA" id="ARBA00022989"/>
    </source>
</evidence>
<dbReference type="SUPFAM" id="SSF103473">
    <property type="entry name" value="MFS general substrate transporter"/>
    <property type="match status" value="1"/>
</dbReference>
<dbReference type="PROSITE" id="PS00217">
    <property type="entry name" value="SUGAR_TRANSPORT_2"/>
    <property type="match status" value="1"/>
</dbReference>
<keyword evidence="7 9" id="KW-0472">Membrane</keyword>
<dbReference type="OrthoDB" id="4142200at2759"/>
<evidence type="ECO:0000256" key="1">
    <source>
        <dbReference type="ARBA" id="ARBA00004651"/>
    </source>
</evidence>
<name>A0A9N9XRE1_PHYSR</name>
<reference evidence="11" key="1">
    <citation type="submission" date="2022-01" db="EMBL/GenBank/DDBJ databases">
        <authorList>
            <person name="King R."/>
        </authorList>
    </citation>
    <scope>NUCLEOTIDE SEQUENCE</scope>
</reference>
<dbReference type="EMBL" id="OU900097">
    <property type="protein sequence ID" value="CAG9861421.1"/>
    <property type="molecule type" value="Genomic_DNA"/>
</dbReference>
<feature type="transmembrane region" description="Helical" evidence="9">
    <location>
        <begin position="12"/>
        <end position="35"/>
    </location>
</feature>
<feature type="transmembrane region" description="Helical" evidence="9">
    <location>
        <begin position="142"/>
        <end position="164"/>
    </location>
</feature>
<dbReference type="PANTHER" id="PTHR48021:SF47">
    <property type="entry name" value="GH17672P"/>
    <property type="match status" value="1"/>
</dbReference>
<keyword evidence="12" id="KW-1185">Reference proteome</keyword>
<feature type="transmembrane region" description="Helical" evidence="9">
    <location>
        <begin position="108"/>
        <end position="130"/>
    </location>
</feature>
<protein>
    <recommendedName>
        <fullName evidence="10">Major facilitator superfamily (MFS) profile domain-containing protein</fullName>
    </recommendedName>
</protein>
<dbReference type="InterPro" id="IPR005829">
    <property type="entry name" value="Sugar_transporter_CS"/>
</dbReference>
<dbReference type="InterPro" id="IPR005828">
    <property type="entry name" value="MFS_sugar_transport-like"/>
</dbReference>
<dbReference type="Pfam" id="PF00083">
    <property type="entry name" value="Sugar_tr"/>
    <property type="match status" value="1"/>
</dbReference>
<feature type="transmembrane region" description="Helical" evidence="9">
    <location>
        <begin position="316"/>
        <end position="338"/>
    </location>
</feature>
<keyword evidence="8" id="KW-0325">Glycoprotein</keyword>
<keyword evidence="2" id="KW-0813">Transport</keyword>
<dbReference type="InterPro" id="IPR003663">
    <property type="entry name" value="Sugar/inositol_transpt"/>
</dbReference>
<feature type="domain" description="Major facilitator superfamily (MFS) profile" evidence="10">
    <location>
        <begin position="9"/>
        <end position="441"/>
    </location>
</feature>
<dbReference type="InterPro" id="IPR036259">
    <property type="entry name" value="MFS_trans_sf"/>
</dbReference>
<dbReference type="FunFam" id="1.20.1250.20:FF:000218">
    <property type="entry name" value="facilitated trehalose transporter Tret1"/>
    <property type="match status" value="1"/>
</dbReference>
<feature type="transmembrane region" description="Helical" evidence="9">
    <location>
        <begin position="285"/>
        <end position="309"/>
    </location>
</feature>
<dbReference type="Gene3D" id="1.20.1250.20">
    <property type="entry name" value="MFS general substrate transporter like domains"/>
    <property type="match status" value="1"/>
</dbReference>
<evidence type="ECO:0000256" key="9">
    <source>
        <dbReference type="SAM" id="Phobius"/>
    </source>
</evidence>
<proteinExistence type="predicted"/>
<dbReference type="GO" id="GO:0005886">
    <property type="term" value="C:plasma membrane"/>
    <property type="evidence" value="ECO:0007669"/>
    <property type="project" value="UniProtKB-SubCell"/>
</dbReference>
<keyword evidence="3" id="KW-1003">Cell membrane</keyword>
<evidence type="ECO:0000313" key="11">
    <source>
        <dbReference type="EMBL" id="CAG9861421.1"/>
    </source>
</evidence>
<dbReference type="InterPro" id="IPR050549">
    <property type="entry name" value="MFS_Trehalose_Transporter"/>
</dbReference>
<feature type="transmembrane region" description="Helical" evidence="9">
    <location>
        <begin position="386"/>
        <end position="411"/>
    </location>
</feature>